<gene>
    <name evidence="1" type="ORF">GORHZ_200_00110</name>
</gene>
<evidence type="ECO:0000313" key="1">
    <source>
        <dbReference type="EMBL" id="GAB92975.1"/>
    </source>
</evidence>
<name>K6W1C8_9ACTN</name>
<protein>
    <submittedName>
        <fullName evidence="1">Uncharacterized protein</fullName>
    </submittedName>
</protein>
<organism evidence="1 2">
    <name type="scientific">Gordonia rhizosphera NBRC 16068</name>
    <dbReference type="NCBI Taxonomy" id="1108045"/>
    <lineage>
        <taxon>Bacteria</taxon>
        <taxon>Bacillati</taxon>
        <taxon>Actinomycetota</taxon>
        <taxon>Actinomycetes</taxon>
        <taxon>Mycobacteriales</taxon>
        <taxon>Gordoniaceae</taxon>
        <taxon>Gordonia</taxon>
    </lineage>
</organism>
<accession>K6W1C8</accession>
<evidence type="ECO:0000313" key="2">
    <source>
        <dbReference type="Proteomes" id="UP000008363"/>
    </source>
</evidence>
<proteinExistence type="predicted"/>
<comment type="caution">
    <text evidence="1">The sequence shown here is derived from an EMBL/GenBank/DDBJ whole genome shotgun (WGS) entry which is preliminary data.</text>
</comment>
<dbReference type="EMBL" id="BAHC01000200">
    <property type="protein sequence ID" value="GAB92975.1"/>
    <property type="molecule type" value="Genomic_DNA"/>
</dbReference>
<dbReference type="Proteomes" id="UP000008363">
    <property type="component" value="Unassembled WGS sequence"/>
</dbReference>
<sequence length="225" mass="24848">MIADAEMIDRLWSLPGNAARFLRQSTSPRGVFITDVHTGVLDLLLRSTPRRGEAFVVFQLLSPHLPGSYDLRPDTVADVLDLLDRFEISDVECHRAFGPNWRAVVIHALEVSEQMDDTGSATFDLGADSHRRLGAWAHAREVAAASGRLDQWYRSQAAAWEPRFGNLAAPRPEDLITPEAVATIRDAAAALSVGDLVGSSFTPAHFETLIAPWRHATRHQLRLVP</sequence>
<keyword evidence="2" id="KW-1185">Reference proteome</keyword>
<dbReference type="OrthoDB" id="4484383at2"/>
<dbReference type="AlphaFoldDB" id="K6W1C8"/>
<reference evidence="1 2" key="1">
    <citation type="submission" date="2012-08" db="EMBL/GenBank/DDBJ databases">
        <title>Whole genome shotgun sequence of Gordonia rhizosphera NBRC 16068.</title>
        <authorList>
            <person name="Takarada H."/>
            <person name="Isaki S."/>
            <person name="Hosoyama A."/>
            <person name="Tsuchikane K."/>
            <person name="Katsumata H."/>
            <person name="Baba S."/>
            <person name="Ohji S."/>
            <person name="Yamazaki S."/>
            <person name="Fujita N."/>
        </authorList>
    </citation>
    <scope>NUCLEOTIDE SEQUENCE [LARGE SCALE GENOMIC DNA]</scope>
    <source>
        <strain evidence="1 2">NBRC 16068</strain>
    </source>
</reference>
<dbReference type="RefSeq" id="WP_006337822.1">
    <property type="nucleotide sequence ID" value="NZ_BAHC01000200.1"/>
</dbReference>
<dbReference type="eggNOG" id="ENOG503222T">
    <property type="taxonomic scope" value="Bacteria"/>
</dbReference>